<organism evidence="2">
    <name type="scientific">Chlorella variabilis</name>
    <name type="common">Green alga</name>
    <dbReference type="NCBI Taxonomy" id="554065"/>
    <lineage>
        <taxon>Eukaryota</taxon>
        <taxon>Viridiplantae</taxon>
        <taxon>Chlorophyta</taxon>
        <taxon>core chlorophytes</taxon>
        <taxon>Trebouxiophyceae</taxon>
        <taxon>Chlorellales</taxon>
        <taxon>Chlorellaceae</taxon>
        <taxon>Chlorella clade</taxon>
        <taxon>Chlorella</taxon>
    </lineage>
</organism>
<evidence type="ECO:0000313" key="2">
    <source>
        <dbReference type="Proteomes" id="UP000008141"/>
    </source>
</evidence>
<dbReference type="EMBL" id="GL433836">
    <property type="protein sequence ID" value="EFN59524.1"/>
    <property type="molecule type" value="Genomic_DNA"/>
</dbReference>
<proteinExistence type="predicted"/>
<dbReference type="KEGG" id="cvr:CHLNCDRAFT_138177"/>
<name>E1Z3R1_CHLVA</name>
<keyword evidence="2" id="KW-1185">Reference proteome</keyword>
<protein>
    <submittedName>
        <fullName evidence="1">Uncharacterized protein</fullName>
    </submittedName>
</protein>
<reference evidence="1 2" key="1">
    <citation type="journal article" date="2010" name="Plant Cell">
        <title>The Chlorella variabilis NC64A genome reveals adaptation to photosymbiosis, coevolution with viruses, and cryptic sex.</title>
        <authorList>
            <person name="Blanc G."/>
            <person name="Duncan G."/>
            <person name="Agarkova I."/>
            <person name="Borodovsky M."/>
            <person name="Gurnon J."/>
            <person name="Kuo A."/>
            <person name="Lindquist E."/>
            <person name="Lucas S."/>
            <person name="Pangilinan J."/>
            <person name="Polle J."/>
            <person name="Salamov A."/>
            <person name="Terry A."/>
            <person name="Yamada T."/>
            <person name="Dunigan D.D."/>
            <person name="Grigoriev I.V."/>
            <person name="Claverie J.M."/>
            <person name="Van Etten J.L."/>
        </authorList>
    </citation>
    <scope>NUCLEOTIDE SEQUENCE [LARGE SCALE GENOMIC DNA]</scope>
    <source>
        <strain evidence="1 2">NC64A</strain>
    </source>
</reference>
<sequence length="180" mass="19578">MARLMRFGSVPLGQHFGIFVASPFTQPAVVQAAMQFTKDDCVQPCPPHALAQGSSSSSSSAEASGVAAQQQLLGKMPLRLAFPEVPPAGVERIQSNDEAFEEQRQLAQQEGVTIRDKEHLRYYQCFRQQFPGGVVPGKPRHDLASDPCPACGWQLSSPEQTFCVTCGHYDAQLRSGSKQS</sequence>
<accession>E1Z3R1</accession>
<dbReference type="RefSeq" id="XP_005851626.1">
    <property type="nucleotide sequence ID" value="XM_005851564.1"/>
</dbReference>
<dbReference type="STRING" id="554065.E1Z3R1"/>
<dbReference type="OrthoDB" id="409189at2759"/>
<dbReference type="InParanoid" id="E1Z3R1"/>
<dbReference type="GeneID" id="17358933"/>
<dbReference type="AlphaFoldDB" id="E1Z3R1"/>
<evidence type="ECO:0000313" key="1">
    <source>
        <dbReference type="EMBL" id="EFN59524.1"/>
    </source>
</evidence>
<gene>
    <name evidence="1" type="ORF">CHLNCDRAFT_138177</name>
</gene>
<dbReference type="Proteomes" id="UP000008141">
    <property type="component" value="Unassembled WGS sequence"/>
</dbReference>